<evidence type="ECO:0000256" key="1">
    <source>
        <dbReference type="SAM" id="Phobius"/>
    </source>
</evidence>
<accession>A0A250KKG5</accession>
<sequence length="96" mass="10986">MRCKSTDFYATDQIFLVLLRQQTAYLHFCMKRYIKYLGIADIILGLLLFALHVILHFNGNELLFGGLALVLSGVVIFVRGERLASFQSSNEEEKKD</sequence>
<proteinExistence type="predicted"/>
<feature type="transmembrane region" description="Helical" evidence="1">
    <location>
        <begin position="36"/>
        <end position="56"/>
    </location>
</feature>
<dbReference type="EMBL" id="AP018050">
    <property type="protein sequence ID" value="BBA30267.1"/>
    <property type="molecule type" value="Genomic_DNA"/>
</dbReference>
<feature type="transmembrane region" description="Helical" evidence="1">
    <location>
        <begin position="62"/>
        <end position="80"/>
    </location>
</feature>
<protein>
    <submittedName>
        <fullName evidence="2">Uncharacterized protein</fullName>
    </submittedName>
</protein>
<keyword evidence="1" id="KW-0472">Membrane</keyword>
<evidence type="ECO:0000313" key="3">
    <source>
        <dbReference type="Proteomes" id="UP000267517"/>
    </source>
</evidence>
<keyword evidence="1" id="KW-0812">Transmembrane</keyword>
<dbReference type="Proteomes" id="UP000267517">
    <property type="component" value="Chromosome II"/>
</dbReference>
<reference evidence="2 3" key="1">
    <citation type="submission" date="2017-05" db="EMBL/GenBank/DDBJ databases">
        <title>whole genome sequence of Prevotella melaninogenica GAI 07411.</title>
        <authorList>
            <person name="Kondo Y."/>
            <person name="Hoshino T."/>
        </authorList>
    </citation>
    <scope>NUCLEOTIDE SEQUENCE [LARGE SCALE GENOMIC DNA]</scope>
    <source>
        <strain evidence="2 3">GAI 07411</strain>
    </source>
</reference>
<dbReference type="AlphaFoldDB" id="A0A250KKG5"/>
<name>A0A250KKG5_9BACT</name>
<keyword evidence="1" id="KW-1133">Transmembrane helix</keyword>
<evidence type="ECO:0000313" key="2">
    <source>
        <dbReference type="EMBL" id="BBA30267.1"/>
    </source>
</evidence>
<organism evidence="2 3">
    <name type="scientific">Prevotella melaninogenica</name>
    <dbReference type="NCBI Taxonomy" id="28132"/>
    <lineage>
        <taxon>Bacteria</taxon>
        <taxon>Pseudomonadati</taxon>
        <taxon>Bacteroidota</taxon>
        <taxon>Bacteroidia</taxon>
        <taxon>Bacteroidales</taxon>
        <taxon>Prevotellaceae</taxon>
        <taxon>Prevotella</taxon>
    </lineage>
</organism>
<gene>
    <name evidence="2" type="ORF">PMEL_200795</name>
</gene>